<evidence type="ECO:0000313" key="5">
    <source>
        <dbReference type="Proteomes" id="UP001189756"/>
    </source>
</evidence>
<feature type="domain" description="ParB-like N-terminal" evidence="3">
    <location>
        <begin position="36"/>
        <end position="125"/>
    </location>
</feature>
<dbReference type="GeneID" id="34794366"/>
<comment type="similarity">
    <text evidence="1">Belongs to the ParB family.</text>
</comment>
<dbReference type="GO" id="GO:0007059">
    <property type="term" value="P:chromosome segregation"/>
    <property type="evidence" value="ECO:0007669"/>
    <property type="project" value="TreeGrafter"/>
</dbReference>
<proteinExistence type="inferred from homology"/>
<evidence type="ECO:0000259" key="3">
    <source>
        <dbReference type="SMART" id="SM00470"/>
    </source>
</evidence>
<reference evidence="4" key="1">
    <citation type="submission" date="2023-07" db="EMBL/GenBank/DDBJ databases">
        <authorList>
            <person name="Peeters C."/>
        </authorList>
    </citation>
    <scope>NUCLEOTIDE SEQUENCE</scope>
    <source>
        <strain evidence="4">R-77560</strain>
    </source>
</reference>
<dbReference type="GO" id="GO:0005694">
    <property type="term" value="C:chromosome"/>
    <property type="evidence" value="ECO:0007669"/>
    <property type="project" value="TreeGrafter"/>
</dbReference>
<dbReference type="NCBIfam" id="TIGR00180">
    <property type="entry name" value="parB_part"/>
    <property type="match status" value="1"/>
</dbReference>
<accession>A0AAD2F1W5</accession>
<dbReference type="AlphaFoldDB" id="A0AAD2F1W5"/>
<dbReference type="Pfam" id="PF02195">
    <property type="entry name" value="ParB_N"/>
    <property type="match status" value="1"/>
</dbReference>
<dbReference type="InterPro" id="IPR004437">
    <property type="entry name" value="ParB/RepB/Spo0J"/>
</dbReference>
<dbReference type="Proteomes" id="UP001189756">
    <property type="component" value="Unassembled WGS sequence"/>
</dbReference>
<organism evidence="4 5">
    <name type="scientific">Ralstonia thomasii</name>
    <dbReference type="NCBI Taxonomy" id="3058596"/>
    <lineage>
        <taxon>Bacteria</taxon>
        <taxon>Pseudomonadati</taxon>
        <taxon>Pseudomonadota</taxon>
        <taxon>Betaproteobacteria</taxon>
        <taxon>Burkholderiales</taxon>
        <taxon>Burkholderiaceae</taxon>
        <taxon>Ralstonia</taxon>
    </lineage>
</organism>
<dbReference type="CDD" id="cd16393">
    <property type="entry name" value="SPO0J_N"/>
    <property type="match status" value="1"/>
</dbReference>
<dbReference type="PANTHER" id="PTHR33375:SF1">
    <property type="entry name" value="CHROMOSOME-PARTITIONING PROTEIN PARB-RELATED"/>
    <property type="match status" value="1"/>
</dbReference>
<dbReference type="SUPFAM" id="SSF109709">
    <property type="entry name" value="KorB DNA-binding domain-like"/>
    <property type="match status" value="1"/>
</dbReference>
<name>A0AAD2F1W5_9RALS</name>
<dbReference type="Gene3D" id="1.10.10.2830">
    <property type="match status" value="1"/>
</dbReference>
<keyword evidence="2" id="KW-0238">DNA-binding</keyword>
<dbReference type="Gene3D" id="3.90.1530.30">
    <property type="match status" value="1"/>
</dbReference>
<protein>
    <submittedName>
        <fullName evidence="4">Nucleoid occlusion protein</fullName>
    </submittedName>
</protein>
<dbReference type="EMBL" id="CATZAZ010000011">
    <property type="protein sequence ID" value="CAJ0804673.1"/>
    <property type="molecule type" value="Genomic_DNA"/>
</dbReference>
<dbReference type="RefSeq" id="WP_024542438.1">
    <property type="nucleotide sequence ID" value="NZ_CATZAZ010000011.1"/>
</dbReference>
<dbReference type="GO" id="GO:0003677">
    <property type="term" value="F:DNA binding"/>
    <property type="evidence" value="ECO:0007669"/>
    <property type="project" value="UniProtKB-KW"/>
</dbReference>
<gene>
    <name evidence="4" type="primary">noc_3</name>
    <name evidence="4" type="ORF">R77560_04114</name>
</gene>
<comment type="caution">
    <text evidence="4">The sequence shown here is derived from an EMBL/GenBank/DDBJ whole genome shotgun (WGS) entry which is preliminary data.</text>
</comment>
<evidence type="ECO:0000256" key="1">
    <source>
        <dbReference type="ARBA" id="ARBA00006295"/>
    </source>
</evidence>
<dbReference type="InterPro" id="IPR036086">
    <property type="entry name" value="ParB/Sulfiredoxin_sf"/>
</dbReference>
<dbReference type="SMART" id="SM00470">
    <property type="entry name" value="ParB"/>
    <property type="match status" value="1"/>
</dbReference>
<dbReference type="InterPro" id="IPR003115">
    <property type="entry name" value="ParB_N"/>
</dbReference>
<dbReference type="FunFam" id="3.90.1530.30:FF:000001">
    <property type="entry name" value="Chromosome partitioning protein ParB"/>
    <property type="match status" value="1"/>
</dbReference>
<dbReference type="InterPro" id="IPR050336">
    <property type="entry name" value="Chromosome_partition/occlusion"/>
</dbReference>
<dbReference type="SUPFAM" id="SSF110849">
    <property type="entry name" value="ParB/Sulfiredoxin"/>
    <property type="match status" value="1"/>
</dbReference>
<sequence>MSKSIKEMLARQAAANIKQHRDADYAVDFDAGRQHTKIPLQRIQPGRYQPRMKFTEASIRELAESIAAIGLTQPIIVRPLGEAYELIAGERRLRAHRLLNKPTIEAIIVDVDDATAAAMSLSENIDREALTDFEVAEGLRRLEVEFPKRAHLAKAINISRSELYRYLAFRDLPEPVIDRLRVNPGLIGRSAASEISQAIKAVPKLAPRLLEALDLVEAGKLEQGKVVAFLQQSIAERRSRTEAEPTTYLIHEGARVGSIVATPKEFVIKVSQVALPESKAKRLHAFLTELLAADE</sequence>
<dbReference type="PANTHER" id="PTHR33375">
    <property type="entry name" value="CHROMOSOME-PARTITIONING PROTEIN PARB-RELATED"/>
    <property type="match status" value="1"/>
</dbReference>
<evidence type="ECO:0000313" key="4">
    <source>
        <dbReference type="EMBL" id="CAJ0804673.1"/>
    </source>
</evidence>
<evidence type="ECO:0000256" key="2">
    <source>
        <dbReference type="ARBA" id="ARBA00023125"/>
    </source>
</evidence>